<dbReference type="PANTHER" id="PTHR10434">
    <property type="entry name" value="1-ACYL-SN-GLYCEROL-3-PHOSPHATE ACYLTRANSFERASE"/>
    <property type="match status" value="1"/>
</dbReference>
<dbReference type="CDD" id="cd07989">
    <property type="entry name" value="LPLAT_AGPAT-like"/>
    <property type="match status" value="1"/>
</dbReference>
<dbReference type="GO" id="GO:0006654">
    <property type="term" value="P:phosphatidic acid biosynthetic process"/>
    <property type="evidence" value="ECO:0007669"/>
    <property type="project" value="TreeGrafter"/>
</dbReference>
<proteinExistence type="predicted"/>
<dbReference type="KEGG" id="uli:ETAA1_44600"/>
<dbReference type="SMART" id="SM00563">
    <property type="entry name" value="PlsC"/>
    <property type="match status" value="1"/>
</dbReference>
<gene>
    <name evidence="6" type="ORF">ETAA1_44600</name>
</gene>
<evidence type="ECO:0000313" key="7">
    <source>
        <dbReference type="Proteomes" id="UP000319576"/>
    </source>
</evidence>
<keyword evidence="2 6" id="KW-0808">Transferase</keyword>
<evidence type="ECO:0000313" key="6">
    <source>
        <dbReference type="EMBL" id="QDU22479.1"/>
    </source>
</evidence>
<evidence type="ECO:0000256" key="3">
    <source>
        <dbReference type="ARBA" id="ARBA00023315"/>
    </source>
</evidence>
<feature type="transmembrane region" description="Helical" evidence="4">
    <location>
        <begin position="12"/>
        <end position="31"/>
    </location>
</feature>
<dbReference type="OrthoDB" id="9812274at2"/>
<dbReference type="AlphaFoldDB" id="A0A517XY99"/>
<feature type="transmembrane region" description="Helical" evidence="4">
    <location>
        <begin position="149"/>
        <end position="168"/>
    </location>
</feature>
<dbReference type="SUPFAM" id="SSF69593">
    <property type="entry name" value="Glycerol-3-phosphate (1)-acyltransferase"/>
    <property type="match status" value="1"/>
</dbReference>
<feature type="transmembrane region" description="Helical" evidence="4">
    <location>
        <begin position="61"/>
        <end position="81"/>
    </location>
</feature>
<name>A0A517XY99_9BACT</name>
<feature type="domain" description="Phospholipid/glycerol acyltransferase" evidence="5">
    <location>
        <begin position="205"/>
        <end position="324"/>
    </location>
</feature>
<evidence type="ECO:0000256" key="1">
    <source>
        <dbReference type="ARBA" id="ARBA00005189"/>
    </source>
</evidence>
<keyword evidence="4" id="KW-1133">Transmembrane helix</keyword>
<dbReference type="Proteomes" id="UP000319576">
    <property type="component" value="Chromosome"/>
</dbReference>
<reference evidence="6 7" key="1">
    <citation type="submission" date="2019-02" db="EMBL/GenBank/DDBJ databases">
        <title>Deep-cultivation of Planctomycetes and their phenomic and genomic characterization uncovers novel biology.</title>
        <authorList>
            <person name="Wiegand S."/>
            <person name="Jogler M."/>
            <person name="Boedeker C."/>
            <person name="Pinto D."/>
            <person name="Vollmers J."/>
            <person name="Rivas-Marin E."/>
            <person name="Kohn T."/>
            <person name="Peeters S.H."/>
            <person name="Heuer A."/>
            <person name="Rast P."/>
            <person name="Oberbeckmann S."/>
            <person name="Bunk B."/>
            <person name="Jeske O."/>
            <person name="Meyerdierks A."/>
            <person name="Storesund J.E."/>
            <person name="Kallscheuer N."/>
            <person name="Luecker S."/>
            <person name="Lage O.M."/>
            <person name="Pohl T."/>
            <person name="Merkel B.J."/>
            <person name="Hornburger P."/>
            <person name="Mueller R.-W."/>
            <person name="Bruemmer F."/>
            <person name="Labrenz M."/>
            <person name="Spormann A.M."/>
            <person name="Op den Camp H."/>
            <person name="Overmann J."/>
            <person name="Amann R."/>
            <person name="Jetten M.S.M."/>
            <person name="Mascher T."/>
            <person name="Medema M.H."/>
            <person name="Devos D.P."/>
            <person name="Kaster A.-K."/>
            <person name="Ovreas L."/>
            <person name="Rohde M."/>
            <person name="Galperin M.Y."/>
            <person name="Jogler C."/>
        </authorList>
    </citation>
    <scope>NUCLEOTIDE SEQUENCE [LARGE SCALE GENOMIC DNA]</scope>
    <source>
        <strain evidence="6 7">ETA_A1</strain>
    </source>
</reference>
<sequence length="404" mass="43735" precursor="true">MTPPLPPDRTTLPLLRAAALVGLALTAWPAFAADPPRWAWLAAFAAGVAVTFVYRHPFQTLGYVPYGLTLGAGAAVVARFWGWGDVGAGFAGFGLGLAAGAFLEPRPAARLADVPGWVVGLGYWLAALLGVLPVVAVRAGWADADRLRGTFTLGAVVALLPAAALAWARLVRPLVELTVVPLLALSYRIRVTGPGLADFPRTGACVVIANHACWFDPVFLGRVLPRPITPMMTSEFYDLPGIRWLMVHVFGTIRVPEKQMKKETPAEIVEAIAALDRGDCLVLFPEGYLRRTDDRPMRRFGRGIWHILAARPDVPVYACWIEGAWGSFTSYRGGRPTKNKRPDVLRPIAVGVPLPETIPAAELETHLTTRLGLMNRVAASRLLLGLPPLPEYEVPERGDDKDEG</sequence>
<dbReference type="RefSeq" id="WP_145242246.1">
    <property type="nucleotide sequence ID" value="NZ_CP036273.1"/>
</dbReference>
<protein>
    <submittedName>
        <fullName evidence="6">2-acyl-glycerophospho-ethanolamine acyltransferase</fullName>
    </submittedName>
</protein>
<evidence type="ECO:0000259" key="5">
    <source>
        <dbReference type="SMART" id="SM00563"/>
    </source>
</evidence>
<keyword evidence="7" id="KW-1185">Reference proteome</keyword>
<keyword evidence="4" id="KW-0472">Membrane</keyword>
<evidence type="ECO:0000256" key="4">
    <source>
        <dbReference type="SAM" id="Phobius"/>
    </source>
</evidence>
<organism evidence="6 7">
    <name type="scientific">Urbifossiella limnaea</name>
    <dbReference type="NCBI Taxonomy" id="2528023"/>
    <lineage>
        <taxon>Bacteria</taxon>
        <taxon>Pseudomonadati</taxon>
        <taxon>Planctomycetota</taxon>
        <taxon>Planctomycetia</taxon>
        <taxon>Gemmatales</taxon>
        <taxon>Gemmataceae</taxon>
        <taxon>Urbifossiella</taxon>
    </lineage>
</organism>
<dbReference type="InterPro" id="IPR002123">
    <property type="entry name" value="Plipid/glycerol_acylTrfase"/>
</dbReference>
<evidence type="ECO:0000256" key="2">
    <source>
        <dbReference type="ARBA" id="ARBA00022679"/>
    </source>
</evidence>
<dbReference type="PANTHER" id="PTHR10434:SF11">
    <property type="entry name" value="1-ACYL-SN-GLYCEROL-3-PHOSPHATE ACYLTRANSFERASE"/>
    <property type="match status" value="1"/>
</dbReference>
<dbReference type="GO" id="GO:0003841">
    <property type="term" value="F:1-acylglycerol-3-phosphate O-acyltransferase activity"/>
    <property type="evidence" value="ECO:0007669"/>
    <property type="project" value="TreeGrafter"/>
</dbReference>
<feature type="transmembrane region" description="Helical" evidence="4">
    <location>
        <begin position="37"/>
        <end position="54"/>
    </location>
</feature>
<keyword evidence="3 6" id="KW-0012">Acyltransferase</keyword>
<accession>A0A517XY99</accession>
<keyword evidence="4" id="KW-0812">Transmembrane</keyword>
<dbReference type="Pfam" id="PF01553">
    <property type="entry name" value="Acyltransferase"/>
    <property type="match status" value="1"/>
</dbReference>
<dbReference type="EMBL" id="CP036273">
    <property type="protein sequence ID" value="QDU22479.1"/>
    <property type="molecule type" value="Genomic_DNA"/>
</dbReference>
<feature type="transmembrane region" description="Helical" evidence="4">
    <location>
        <begin position="116"/>
        <end position="137"/>
    </location>
</feature>
<comment type="pathway">
    <text evidence="1">Lipid metabolism.</text>
</comment>